<protein>
    <submittedName>
        <fullName evidence="1">Uncharacterized protein</fullName>
    </submittedName>
</protein>
<accession>A0ABW6SN52</accession>
<dbReference type="EMBL" id="JBIASD010000004">
    <property type="protein sequence ID" value="MFF3665429.1"/>
    <property type="molecule type" value="Genomic_DNA"/>
</dbReference>
<evidence type="ECO:0000313" key="2">
    <source>
        <dbReference type="Proteomes" id="UP001602013"/>
    </source>
</evidence>
<organism evidence="1 2">
    <name type="scientific">Microtetraspora malaysiensis</name>
    <dbReference type="NCBI Taxonomy" id="161358"/>
    <lineage>
        <taxon>Bacteria</taxon>
        <taxon>Bacillati</taxon>
        <taxon>Actinomycetota</taxon>
        <taxon>Actinomycetes</taxon>
        <taxon>Streptosporangiales</taxon>
        <taxon>Streptosporangiaceae</taxon>
        <taxon>Microtetraspora</taxon>
    </lineage>
</organism>
<reference evidence="1 2" key="1">
    <citation type="submission" date="2024-10" db="EMBL/GenBank/DDBJ databases">
        <title>The Natural Products Discovery Center: Release of the First 8490 Sequenced Strains for Exploring Actinobacteria Biosynthetic Diversity.</title>
        <authorList>
            <person name="Kalkreuter E."/>
            <person name="Kautsar S.A."/>
            <person name="Yang D."/>
            <person name="Bader C.D."/>
            <person name="Teijaro C.N."/>
            <person name="Fluegel L."/>
            <person name="Davis C.M."/>
            <person name="Simpson J.R."/>
            <person name="Lauterbach L."/>
            <person name="Steele A.D."/>
            <person name="Gui C."/>
            <person name="Meng S."/>
            <person name="Li G."/>
            <person name="Viehrig K."/>
            <person name="Ye F."/>
            <person name="Su P."/>
            <person name="Kiefer A.F."/>
            <person name="Nichols A."/>
            <person name="Cepeda A.J."/>
            <person name="Yan W."/>
            <person name="Fan B."/>
            <person name="Jiang Y."/>
            <person name="Adhikari A."/>
            <person name="Zheng C.-J."/>
            <person name="Schuster L."/>
            <person name="Cowan T.M."/>
            <person name="Smanski M.J."/>
            <person name="Chevrette M.G."/>
            <person name="De Carvalho L.P.S."/>
            <person name="Shen B."/>
        </authorList>
    </citation>
    <scope>NUCLEOTIDE SEQUENCE [LARGE SCALE GENOMIC DNA]</scope>
    <source>
        <strain evidence="1 2">NPDC002173</strain>
    </source>
</reference>
<evidence type="ECO:0000313" key="1">
    <source>
        <dbReference type="EMBL" id="MFF3665429.1"/>
    </source>
</evidence>
<proteinExistence type="predicted"/>
<comment type="caution">
    <text evidence="1">The sequence shown here is derived from an EMBL/GenBank/DDBJ whole genome shotgun (WGS) entry which is preliminary data.</text>
</comment>
<keyword evidence="2" id="KW-1185">Reference proteome</keyword>
<dbReference type="Proteomes" id="UP001602013">
    <property type="component" value="Unassembled WGS sequence"/>
</dbReference>
<name>A0ABW6SN52_9ACTN</name>
<sequence length="113" mass="12396">MTTDSTRILTRAGKLHTIIAVEYEGDTTAALLDLATIGDIAVNYLDRTWFASYLNEDHGVQLTDEGRAEIAWRLDGYDEHVCGYTEPNVQKDFAEQICAQAGLLGEDQAASGE</sequence>
<dbReference type="RefSeq" id="WP_387409425.1">
    <property type="nucleotide sequence ID" value="NZ_JBIASD010000004.1"/>
</dbReference>
<gene>
    <name evidence="1" type="ORF">ACFYXI_07525</name>
</gene>